<keyword evidence="3" id="KW-0597">Phosphoprotein</keyword>
<dbReference type="EC" id="2.7.13.3" evidence="2"/>
<dbReference type="PROSITE" id="PS50112">
    <property type="entry name" value="PAS"/>
    <property type="match status" value="1"/>
</dbReference>
<dbReference type="Pfam" id="PF08448">
    <property type="entry name" value="PAS_4"/>
    <property type="match status" value="1"/>
</dbReference>
<evidence type="ECO:0000313" key="8">
    <source>
        <dbReference type="Proteomes" id="UP000264217"/>
    </source>
</evidence>
<dbReference type="InterPro" id="IPR013656">
    <property type="entry name" value="PAS_4"/>
</dbReference>
<dbReference type="SMART" id="SM00091">
    <property type="entry name" value="PAS"/>
    <property type="match status" value="2"/>
</dbReference>
<organism evidence="7 8">
    <name type="scientific">Mucilaginibacter conchicola</name>
    <dbReference type="NCBI Taxonomy" id="2303333"/>
    <lineage>
        <taxon>Bacteria</taxon>
        <taxon>Pseudomonadati</taxon>
        <taxon>Bacteroidota</taxon>
        <taxon>Sphingobacteriia</taxon>
        <taxon>Sphingobacteriales</taxon>
        <taxon>Sphingobacteriaceae</taxon>
        <taxon>Mucilaginibacter</taxon>
    </lineage>
</organism>
<dbReference type="AlphaFoldDB" id="A0A372NYH1"/>
<evidence type="ECO:0000256" key="5">
    <source>
        <dbReference type="ARBA" id="ARBA00022777"/>
    </source>
</evidence>
<feature type="domain" description="PAS" evidence="6">
    <location>
        <begin position="133"/>
        <end position="203"/>
    </location>
</feature>
<keyword evidence="5" id="KW-0418">Kinase</keyword>
<dbReference type="Pfam" id="PF13426">
    <property type="entry name" value="PAS_9"/>
    <property type="match status" value="1"/>
</dbReference>
<gene>
    <name evidence="7" type="ORF">D0C36_06465</name>
</gene>
<dbReference type="InterPro" id="IPR035965">
    <property type="entry name" value="PAS-like_dom_sf"/>
</dbReference>
<dbReference type="CDD" id="cd00130">
    <property type="entry name" value="PAS"/>
    <property type="match status" value="2"/>
</dbReference>
<dbReference type="GO" id="GO:0000155">
    <property type="term" value="F:phosphorelay sensor kinase activity"/>
    <property type="evidence" value="ECO:0007669"/>
    <property type="project" value="InterPro"/>
</dbReference>
<dbReference type="Gene3D" id="1.10.287.130">
    <property type="match status" value="1"/>
</dbReference>
<dbReference type="InterPro" id="IPR036097">
    <property type="entry name" value="HisK_dim/P_sf"/>
</dbReference>
<dbReference type="RefSeq" id="WP_117390728.1">
    <property type="nucleotide sequence ID" value="NZ_QWDC01000001.1"/>
</dbReference>
<evidence type="ECO:0000313" key="7">
    <source>
        <dbReference type="EMBL" id="RFZ95166.1"/>
    </source>
</evidence>
<dbReference type="SUPFAM" id="SSF55785">
    <property type="entry name" value="PYP-like sensor domain (PAS domain)"/>
    <property type="match status" value="2"/>
</dbReference>
<evidence type="ECO:0000256" key="4">
    <source>
        <dbReference type="ARBA" id="ARBA00022679"/>
    </source>
</evidence>
<evidence type="ECO:0000256" key="3">
    <source>
        <dbReference type="ARBA" id="ARBA00022553"/>
    </source>
</evidence>
<keyword evidence="8" id="KW-1185">Reference proteome</keyword>
<reference evidence="7 8" key="1">
    <citation type="submission" date="2018-08" db="EMBL/GenBank/DDBJ databases">
        <title>Mucilaginibacter sp. MYSH2.</title>
        <authorList>
            <person name="Seo T."/>
        </authorList>
    </citation>
    <scope>NUCLEOTIDE SEQUENCE [LARGE SCALE GENOMIC DNA]</scope>
    <source>
        <strain evidence="7 8">MYSH2</strain>
    </source>
</reference>
<evidence type="ECO:0000256" key="1">
    <source>
        <dbReference type="ARBA" id="ARBA00000085"/>
    </source>
</evidence>
<name>A0A372NYH1_9SPHI</name>
<dbReference type="Proteomes" id="UP000264217">
    <property type="component" value="Unassembled WGS sequence"/>
</dbReference>
<evidence type="ECO:0000256" key="2">
    <source>
        <dbReference type="ARBA" id="ARBA00012438"/>
    </source>
</evidence>
<dbReference type="InterPro" id="IPR052162">
    <property type="entry name" value="Sensor_kinase/Photoreceptor"/>
</dbReference>
<comment type="caution">
    <text evidence="7">The sequence shown here is derived from an EMBL/GenBank/DDBJ whole genome shotgun (WGS) entry which is preliminary data.</text>
</comment>
<dbReference type="SUPFAM" id="SSF47384">
    <property type="entry name" value="Homodimeric domain of signal transducing histidine kinase"/>
    <property type="match status" value="1"/>
</dbReference>
<protein>
    <recommendedName>
        <fullName evidence="2">histidine kinase</fullName>
        <ecNumber evidence="2">2.7.13.3</ecNumber>
    </recommendedName>
</protein>
<dbReference type="OrthoDB" id="6231665at2"/>
<dbReference type="PANTHER" id="PTHR43304:SF1">
    <property type="entry name" value="PAC DOMAIN-CONTAINING PROTEIN"/>
    <property type="match status" value="1"/>
</dbReference>
<dbReference type="InterPro" id="IPR000014">
    <property type="entry name" value="PAS"/>
</dbReference>
<keyword evidence="4" id="KW-0808">Transferase</keyword>
<dbReference type="EMBL" id="QWDC01000001">
    <property type="protein sequence ID" value="RFZ95166.1"/>
    <property type="molecule type" value="Genomic_DNA"/>
</dbReference>
<comment type="catalytic activity">
    <reaction evidence="1">
        <text>ATP + protein L-histidine = ADP + protein N-phospho-L-histidine.</text>
        <dbReference type="EC" id="2.7.13.3"/>
    </reaction>
</comment>
<dbReference type="PANTHER" id="PTHR43304">
    <property type="entry name" value="PHYTOCHROME-LIKE PROTEIN CPH1"/>
    <property type="match status" value="1"/>
</dbReference>
<accession>A0A372NYH1</accession>
<dbReference type="Gene3D" id="3.30.450.20">
    <property type="entry name" value="PAS domain"/>
    <property type="match status" value="2"/>
</dbReference>
<proteinExistence type="predicted"/>
<dbReference type="NCBIfam" id="TIGR00229">
    <property type="entry name" value="sensory_box"/>
    <property type="match status" value="2"/>
</dbReference>
<evidence type="ECO:0000259" key="6">
    <source>
        <dbReference type="PROSITE" id="PS50112"/>
    </source>
</evidence>
<sequence length="319" mass="37766">MSLQIKKDDATFKALFHHNPYPMWIVEIDTLLFKEVNEAAIKHYGYSRDEFLNEITLANIRPFYEQQEMLDLIRRIKHNQTITTELTHILKDGSIIFVNITSFTVDYYGAHCRMVIIHDITEQRLKDLKLTEAVDRINKTLESITDGFITMDKHFRVTYWNKEAARILAITREDILNKQLWEVDTRYHEMELYKQLHKALQSMQTNKFEQYIPQLHKWVCFTIYPGKDGLAVYFQDITAQKRGEEELNEKNESLNQIAYINSHLIRKPLANILGIINSMEGIAHNDYMEESLKMLRRSAVELDNIIKDINNRVERSNRL</sequence>